<keyword evidence="1" id="KW-0067">ATP-binding</keyword>
<dbReference type="InterPro" id="IPR041356">
    <property type="entry name" value="PGM1_C"/>
</dbReference>
<protein>
    <submittedName>
        <fullName evidence="3">Biotin carboxylase</fullName>
    </submittedName>
</protein>
<dbReference type="Pfam" id="PF18105">
    <property type="entry name" value="PGM1_C"/>
    <property type="match status" value="1"/>
</dbReference>
<evidence type="ECO:0000256" key="1">
    <source>
        <dbReference type="PROSITE-ProRule" id="PRU00409"/>
    </source>
</evidence>
<gene>
    <name evidence="3" type="ORF">SAMN05444921_103306</name>
</gene>
<dbReference type="RefSeq" id="WP_093652972.1">
    <property type="nucleotide sequence ID" value="NZ_FNHI01000003.1"/>
</dbReference>
<dbReference type="InterPro" id="IPR011761">
    <property type="entry name" value="ATP-grasp"/>
</dbReference>
<evidence type="ECO:0000313" key="3">
    <source>
        <dbReference type="EMBL" id="SDM06335.1"/>
    </source>
</evidence>
<sequence>MEHSAPLIIWANFFSDLAVDLPARGVLEHWAEQAPRKVWLIRPGDVLVTPVPPGPEFLAHACELLDVPDGSVTVVTVPQLPGMTMADAVERAGLTERLGALAAERQGARLLPVALDRATVALAARLGLRVAPYGPAGVTASAVDTAYRLNTKAGFRAVAGELGIRVPPGRVCPGGGLTATVRAMLGRYERVVVKPDRSAGGCGLTFLSRADPAPGPIGNGTSGTWVVERCLDVARSVSVQLITGPGSATRVVHSGEMRTAAGSYTGYVSPLHGVARRTVRELERWGTALGAYLAARGYAGPYGLDAVVATDGTLYATESNVRRTATTTPQAMVERLARAAGFEDRAWLVASGRTPAARGFADTLRQLRAEGLAWSPGRGEGVVLYGDAPADGRSWRYAVIGPGHTRVAEIETALARALAFPPSSGER</sequence>
<organism evidence="3 4">
    <name type="scientific">Streptomyces wuyuanensis</name>
    <dbReference type="NCBI Taxonomy" id="1196353"/>
    <lineage>
        <taxon>Bacteria</taxon>
        <taxon>Bacillati</taxon>
        <taxon>Actinomycetota</taxon>
        <taxon>Actinomycetes</taxon>
        <taxon>Kitasatosporales</taxon>
        <taxon>Streptomycetaceae</taxon>
        <taxon>Streptomyces</taxon>
    </lineage>
</organism>
<dbReference type="PROSITE" id="PS50975">
    <property type="entry name" value="ATP_GRASP"/>
    <property type="match status" value="1"/>
</dbReference>
<evidence type="ECO:0000259" key="2">
    <source>
        <dbReference type="PROSITE" id="PS50975"/>
    </source>
</evidence>
<keyword evidence="4" id="KW-1185">Reference proteome</keyword>
<dbReference type="GeneID" id="40828742"/>
<accession>A0A1G9Q7J6</accession>
<dbReference type="GO" id="GO:0005524">
    <property type="term" value="F:ATP binding"/>
    <property type="evidence" value="ECO:0007669"/>
    <property type="project" value="UniProtKB-UniRule"/>
</dbReference>
<feature type="domain" description="ATP-grasp" evidence="2">
    <location>
        <begin position="156"/>
        <end position="353"/>
    </location>
</feature>
<dbReference type="Pfam" id="PF18604">
    <property type="entry name" value="PreAtp-grasp"/>
    <property type="match status" value="1"/>
</dbReference>
<dbReference type="AlphaFoldDB" id="A0A1G9Q7J6"/>
<reference evidence="4" key="1">
    <citation type="submission" date="2016-10" db="EMBL/GenBank/DDBJ databases">
        <authorList>
            <person name="Varghese N."/>
            <person name="Submissions S."/>
        </authorList>
    </citation>
    <scope>NUCLEOTIDE SEQUENCE [LARGE SCALE GENOMIC DNA]</scope>
    <source>
        <strain evidence="4">CGMCC 4.7042</strain>
    </source>
</reference>
<dbReference type="Proteomes" id="UP000199063">
    <property type="component" value="Unassembled WGS sequence"/>
</dbReference>
<dbReference type="STRING" id="1196353.SAMN05444921_103306"/>
<dbReference type="GO" id="GO:0046872">
    <property type="term" value="F:metal ion binding"/>
    <property type="evidence" value="ECO:0007669"/>
    <property type="project" value="InterPro"/>
</dbReference>
<evidence type="ECO:0000313" key="4">
    <source>
        <dbReference type="Proteomes" id="UP000199063"/>
    </source>
</evidence>
<dbReference type="OrthoDB" id="581833at2"/>
<dbReference type="InterPro" id="IPR040754">
    <property type="entry name" value="PreAtp-grasp"/>
</dbReference>
<proteinExistence type="predicted"/>
<dbReference type="SUPFAM" id="SSF56059">
    <property type="entry name" value="Glutathione synthetase ATP-binding domain-like"/>
    <property type="match status" value="1"/>
</dbReference>
<name>A0A1G9Q7J6_9ACTN</name>
<dbReference type="EMBL" id="FNHI01000003">
    <property type="protein sequence ID" value="SDM06335.1"/>
    <property type="molecule type" value="Genomic_DNA"/>
</dbReference>
<keyword evidence="1" id="KW-0547">Nucleotide-binding</keyword>